<organism evidence="3">
    <name type="scientific">Guillardia theta (strain CCMP2712)</name>
    <name type="common">Cryptophyte</name>
    <dbReference type="NCBI Taxonomy" id="905079"/>
    <lineage>
        <taxon>Eukaryota</taxon>
        <taxon>Cryptophyceae</taxon>
        <taxon>Pyrenomonadales</taxon>
        <taxon>Geminigeraceae</taxon>
        <taxon>Guillardia</taxon>
    </lineage>
</organism>
<proteinExistence type="predicted"/>
<dbReference type="Pfam" id="PF25805">
    <property type="entry name" value="IQUB"/>
    <property type="match status" value="1"/>
</dbReference>
<dbReference type="STRING" id="905079.L1IV84"/>
<reference evidence="5" key="2">
    <citation type="submission" date="2012-11" db="EMBL/GenBank/DDBJ databases">
        <authorList>
            <person name="Kuo A."/>
            <person name="Curtis B.A."/>
            <person name="Tanifuji G."/>
            <person name="Burki F."/>
            <person name="Gruber A."/>
            <person name="Irimia M."/>
            <person name="Maruyama S."/>
            <person name="Arias M.C."/>
            <person name="Ball S.G."/>
            <person name="Gile G.H."/>
            <person name="Hirakawa Y."/>
            <person name="Hopkins J.F."/>
            <person name="Rensing S.A."/>
            <person name="Schmutz J."/>
            <person name="Symeonidi A."/>
            <person name="Elias M."/>
            <person name="Eveleigh R.J."/>
            <person name="Herman E.K."/>
            <person name="Klute M.J."/>
            <person name="Nakayama T."/>
            <person name="Obornik M."/>
            <person name="Reyes-Prieto A."/>
            <person name="Armbrust E.V."/>
            <person name="Aves S.J."/>
            <person name="Beiko R.G."/>
            <person name="Coutinho P."/>
            <person name="Dacks J.B."/>
            <person name="Durnford D.G."/>
            <person name="Fast N.M."/>
            <person name="Green B.R."/>
            <person name="Grisdale C."/>
            <person name="Hempe F."/>
            <person name="Henrissat B."/>
            <person name="Hoppner M.P."/>
            <person name="Ishida K.-I."/>
            <person name="Kim E."/>
            <person name="Koreny L."/>
            <person name="Kroth P.G."/>
            <person name="Liu Y."/>
            <person name="Malik S.-B."/>
            <person name="Maier U.G."/>
            <person name="McRose D."/>
            <person name="Mock T."/>
            <person name="Neilson J.A."/>
            <person name="Onodera N.T."/>
            <person name="Poole A.M."/>
            <person name="Pritham E.J."/>
            <person name="Richards T.A."/>
            <person name="Rocap G."/>
            <person name="Roy S.W."/>
            <person name="Sarai C."/>
            <person name="Schaack S."/>
            <person name="Shirato S."/>
            <person name="Slamovits C.H."/>
            <person name="Spencer D.F."/>
            <person name="Suzuki S."/>
            <person name="Worden A.Z."/>
            <person name="Zauner S."/>
            <person name="Barry K."/>
            <person name="Bell C."/>
            <person name="Bharti A.K."/>
            <person name="Crow J.A."/>
            <person name="Grimwood J."/>
            <person name="Kramer R."/>
            <person name="Lindquist E."/>
            <person name="Lucas S."/>
            <person name="Salamov A."/>
            <person name="McFadden G.I."/>
            <person name="Lane C.E."/>
            <person name="Keeling P.J."/>
            <person name="Gray M.W."/>
            <person name="Grigoriev I.V."/>
            <person name="Archibald J.M."/>
        </authorList>
    </citation>
    <scope>NUCLEOTIDE SEQUENCE</scope>
    <source>
        <strain evidence="5">CCMP2712</strain>
    </source>
</reference>
<dbReference type="PROSITE" id="PS50096">
    <property type="entry name" value="IQ"/>
    <property type="match status" value="1"/>
</dbReference>
<reference evidence="3 5" key="1">
    <citation type="journal article" date="2012" name="Nature">
        <title>Algal genomes reveal evolutionary mosaicism and the fate of nucleomorphs.</title>
        <authorList>
            <consortium name="DOE Joint Genome Institute"/>
            <person name="Curtis B.A."/>
            <person name="Tanifuji G."/>
            <person name="Burki F."/>
            <person name="Gruber A."/>
            <person name="Irimia M."/>
            <person name="Maruyama S."/>
            <person name="Arias M.C."/>
            <person name="Ball S.G."/>
            <person name="Gile G.H."/>
            <person name="Hirakawa Y."/>
            <person name="Hopkins J.F."/>
            <person name="Kuo A."/>
            <person name="Rensing S.A."/>
            <person name="Schmutz J."/>
            <person name="Symeonidi A."/>
            <person name="Elias M."/>
            <person name="Eveleigh R.J."/>
            <person name="Herman E.K."/>
            <person name="Klute M.J."/>
            <person name="Nakayama T."/>
            <person name="Obornik M."/>
            <person name="Reyes-Prieto A."/>
            <person name="Armbrust E.V."/>
            <person name="Aves S.J."/>
            <person name="Beiko R.G."/>
            <person name="Coutinho P."/>
            <person name="Dacks J.B."/>
            <person name="Durnford D.G."/>
            <person name="Fast N.M."/>
            <person name="Green B.R."/>
            <person name="Grisdale C.J."/>
            <person name="Hempel F."/>
            <person name="Henrissat B."/>
            <person name="Hoppner M.P."/>
            <person name="Ishida K."/>
            <person name="Kim E."/>
            <person name="Koreny L."/>
            <person name="Kroth P.G."/>
            <person name="Liu Y."/>
            <person name="Malik S.B."/>
            <person name="Maier U.G."/>
            <person name="McRose D."/>
            <person name="Mock T."/>
            <person name="Neilson J.A."/>
            <person name="Onodera N.T."/>
            <person name="Poole A.M."/>
            <person name="Pritham E.J."/>
            <person name="Richards T.A."/>
            <person name="Rocap G."/>
            <person name="Roy S.W."/>
            <person name="Sarai C."/>
            <person name="Schaack S."/>
            <person name="Shirato S."/>
            <person name="Slamovits C.H."/>
            <person name="Spencer D.F."/>
            <person name="Suzuki S."/>
            <person name="Worden A.Z."/>
            <person name="Zauner S."/>
            <person name="Barry K."/>
            <person name="Bell C."/>
            <person name="Bharti A.K."/>
            <person name="Crow J.A."/>
            <person name="Grimwood J."/>
            <person name="Kramer R."/>
            <person name="Lindquist E."/>
            <person name="Lucas S."/>
            <person name="Salamov A."/>
            <person name="McFadden G.I."/>
            <person name="Lane C.E."/>
            <person name="Keeling P.J."/>
            <person name="Gray M.W."/>
            <person name="Grigoriev I.V."/>
            <person name="Archibald J.M."/>
        </authorList>
    </citation>
    <scope>NUCLEOTIDE SEQUENCE</scope>
    <source>
        <strain evidence="3 5">CCMP2712</strain>
    </source>
</reference>
<dbReference type="EMBL" id="JH993037">
    <property type="protein sequence ID" value="EKX39769.1"/>
    <property type="molecule type" value="Genomic_DNA"/>
</dbReference>
<evidence type="ECO:0000259" key="2">
    <source>
        <dbReference type="Pfam" id="PF25805"/>
    </source>
</evidence>
<dbReference type="GeneID" id="17296407"/>
<evidence type="ECO:0000256" key="1">
    <source>
        <dbReference type="SAM" id="MobiDB-lite"/>
    </source>
</evidence>
<name>L1IV84_GUITC</name>
<evidence type="ECO:0000313" key="3">
    <source>
        <dbReference type="EMBL" id="EKX39769.1"/>
    </source>
</evidence>
<keyword evidence="5" id="KW-1185">Reference proteome</keyword>
<dbReference type="AlphaFoldDB" id="L1IV84"/>
<gene>
    <name evidence="3" type="ORF">GUITHDRAFT_89024</name>
</gene>
<dbReference type="KEGG" id="gtt:GUITHDRAFT_89024"/>
<reference evidence="4" key="3">
    <citation type="submission" date="2015-06" db="UniProtKB">
        <authorList>
            <consortium name="EnsemblProtists"/>
        </authorList>
    </citation>
    <scope>IDENTIFICATION</scope>
</reference>
<feature type="non-terminal residue" evidence="3">
    <location>
        <position position="347"/>
    </location>
</feature>
<dbReference type="eggNOG" id="ENOG502QRQT">
    <property type="taxonomic scope" value="Eukaryota"/>
</dbReference>
<dbReference type="PANTHER" id="PTHR21074:SF0">
    <property type="entry name" value="IQ AND UBIQUITIN-LIKE DOMAIN-CONTAINING PROTEIN"/>
    <property type="match status" value="1"/>
</dbReference>
<dbReference type="EnsemblProtists" id="EKX39769">
    <property type="protein sequence ID" value="EKX39769"/>
    <property type="gene ID" value="GUITHDRAFT_89024"/>
</dbReference>
<sequence>MGLPHSRDIEVDLGDGTPPVIISLIITREDYKKPYYGGYRHKVTGLEYHHAASQTEAPAKAQGSDQNAPNKFHRETQTKVASEKAMQAVRECGTQMARDDLHLEDGGDYVIEPREYLDSEEWERRRLEATVVIQCYTRGMFARTLARKYRYELAYNKQYMLEQQEKEMREREARRAREVERRKNPKTAADFEILYNELEQWRIQETQRIEVSEMSMEEKQNARYQLLLKEVKLVQTIDKLKASAQKNLKSEAIIKELEFMSKPKLWELSDGTVKEVITPENSRAKELSELYHGLNLSNLRVDERLDVLLHVKWTVKEFETKLAKELIELIDREADLLNRGRKEKALE</sequence>
<dbReference type="PaxDb" id="55529-EKX39769"/>
<evidence type="ECO:0000313" key="5">
    <source>
        <dbReference type="Proteomes" id="UP000011087"/>
    </source>
</evidence>
<dbReference type="HOGENOM" id="CLU_060447_0_0_1"/>
<protein>
    <recommendedName>
        <fullName evidence="2">IQ motif and ubiquitin-like domain-containing protein</fullName>
    </recommendedName>
</protein>
<accession>L1IV84</accession>
<dbReference type="InterPro" id="IPR057887">
    <property type="entry name" value="IQUB_helical"/>
</dbReference>
<dbReference type="RefSeq" id="XP_005826749.1">
    <property type="nucleotide sequence ID" value="XM_005826692.1"/>
</dbReference>
<feature type="domain" description="IQ motif and ubiquitin-like" evidence="2">
    <location>
        <begin position="249"/>
        <end position="347"/>
    </location>
</feature>
<dbReference type="OMA" id="IMQAHIR"/>
<feature type="region of interest" description="Disordered" evidence="1">
    <location>
        <begin position="50"/>
        <end position="70"/>
    </location>
</feature>
<dbReference type="InterPro" id="IPR037695">
    <property type="entry name" value="IQUB"/>
</dbReference>
<dbReference type="OrthoDB" id="10265862at2759"/>
<dbReference type="Proteomes" id="UP000011087">
    <property type="component" value="Unassembled WGS sequence"/>
</dbReference>
<evidence type="ECO:0000313" key="4">
    <source>
        <dbReference type="EnsemblProtists" id="EKX39769"/>
    </source>
</evidence>
<dbReference type="PANTHER" id="PTHR21074">
    <property type="entry name" value="IQ AND UBIQUITIN-LIKE DOMAIN-CONTAINING PROTEIN"/>
    <property type="match status" value="1"/>
</dbReference>